<dbReference type="NCBIfam" id="TIGR01930">
    <property type="entry name" value="AcCoA-C-Actrans"/>
    <property type="match status" value="1"/>
</dbReference>
<keyword evidence="11" id="KW-1185">Reference proteome</keyword>
<evidence type="ECO:0000256" key="4">
    <source>
        <dbReference type="ARBA" id="ARBA00023315"/>
    </source>
</evidence>
<dbReference type="PROSITE" id="PS00099">
    <property type="entry name" value="THIOLASE_3"/>
    <property type="match status" value="1"/>
</dbReference>
<dbReference type="InterPro" id="IPR002155">
    <property type="entry name" value="Thiolase"/>
</dbReference>
<evidence type="ECO:0000256" key="6">
    <source>
        <dbReference type="PIRSR" id="PIRSR000429-1"/>
    </source>
</evidence>
<dbReference type="EC" id="2.3.1.16" evidence="5"/>
<evidence type="ECO:0000256" key="5">
    <source>
        <dbReference type="ARBA" id="ARBA00024073"/>
    </source>
</evidence>
<dbReference type="GO" id="GO:0005737">
    <property type="term" value="C:cytoplasm"/>
    <property type="evidence" value="ECO:0007669"/>
    <property type="project" value="UniProtKB-ARBA"/>
</dbReference>
<gene>
    <name evidence="10" type="ORF">SAMN02745204_01394</name>
</gene>
<evidence type="ECO:0000256" key="7">
    <source>
        <dbReference type="RuleBase" id="RU003557"/>
    </source>
</evidence>
<comment type="pathway">
    <text evidence="1">Lipid metabolism.</text>
</comment>
<feature type="domain" description="Thiolase C-terminal" evidence="9">
    <location>
        <begin position="278"/>
        <end position="399"/>
    </location>
</feature>
<dbReference type="InterPro" id="IPR020616">
    <property type="entry name" value="Thiolase_N"/>
</dbReference>
<dbReference type="InterPro" id="IPR020615">
    <property type="entry name" value="Thiolase_acyl_enz_int_AS"/>
</dbReference>
<dbReference type="Pfam" id="PF00108">
    <property type="entry name" value="Thiolase_N"/>
    <property type="match status" value="1"/>
</dbReference>
<dbReference type="InterPro" id="IPR020613">
    <property type="entry name" value="Thiolase_CS"/>
</dbReference>
<dbReference type="GO" id="GO:0003988">
    <property type="term" value="F:acetyl-CoA C-acyltransferase activity"/>
    <property type="evidence" value="ECO:0007669"/>
    <property type="project" value="UniProtKB-EC"/>
</dbReference>
<dbReference type="STRING" id="213588.SAMN02745204_01394"/>
<dbReference type="PROSITE" id="PS00737">
    <property type="entry name" value="THIOLASE_2"/>
    <property type="match status" value="1"/>
</dbReference>
<dbReference type="EMBL" id="FQUK01000020">
    <property type="protein sequence ID" value="SHE91098.1"/>
    <property type="molecule type" value="Genomic_DNA"/>
</dbReference>
<evidence type="ECO:0000256" key="3">
    <source>
        <dbReference type="ARBA" id="ARBA00022679"/>
    </source>
</evidence>
<dbReference type="PANTHER" id="PTHR43853:SF21">
    <property type="entry name" value="STEROID 3-KETOACYL-COA THIOLASE"/>
    <property type="match status" value="1"/>
</dbReference>
<proteinExistence type="inferred from homology"/>
<accession>A0A1M4XC52</accession>
<dbReference type="InterPro" id="IPR050215">
    <property type="entry name" value="Thiolase-like_sf_Thiolase"/>
</dbReference>
<evidence type="ECO:0000256" key="1">
    <source>
        <dbReference type="ARBA" id="ARBA00005189"/>
    </source>
</evidence>
<dbReference type="GO" id="GO:0010124">
    <property type="term" value="P:phenylacetate catabolic process"/>
    <property type="evidence" value="ECO:0007669"/>
    <property type="project" value="TreeGrafter"/>
</dbReference>
<dbReference type="Proteomes" id="UP000242857">
    <property type="component" value="Unassembled WGS sequence"/>
</dbReference>
<dbReference type="InterPro" id="IPR016039">
    <property type="entry name" value="Thiolase-like"/>
</dbReference>
<dbReference type="SUPFAM" id="SSF53901">
    <property type="entry name" value="Thiolase-like"/>
    <property type="match status" value="2"/>
</dbReference>
<dbReference type="PROSITE" id="PS00098">
    <property type="entry name" value="THIOLASE_1"/>
    <property type="match status" value="1"/>
</dbReference>
<dbReference type="InterPro" id="IPR020610">
    <property type="entry name" value="Thiolase_AS"/>
</dbReference>
<dbReference type="Pfam" id="PF02803">
    <property type="entry name" value="Thiolase_C"/>
    <property type="match status" value="1"/>
</dbReference>
<comment type="similarity">
    <text evidence="2 7">Belongs to the thiolase-like superfamily. Thiolase family.</text>
</comment>
<dbReference type="GO" id="GO:0006635">
    <property type="term" value="P:fatty acid beta-oxidation"/>
    <property type="evidence" value="ECO:0007669"/>
    <property type="project" value="TreeGrafter"/>
</dbReference>
<evidence type="ECO:0000259" key="9">
    <source>
        <dbReference type="Pfam" id="PF02803"/>
    </source>
</evidence>
<dbReference type="AlphaFoldDB" id="A0A1M4XC52"/>
<dbReference type="PIRSF" id="PIRSF000429">
    <property type="entry name" value="Ac-CoA_Ac_transf"/>
    <property type="match status" value="1"/>
</dbReference>
<evidence type="ECO:0000313" key="11">
    <source>
        <dbReference type="Proteomes" id="UP000242857"/>
    </source>
</evidence>
<feature type="active site" description="Acyl-thioester intermediate" evidence="6">
    <location>
        <position position="95"/>
    </location>
</feature>
<keyword evidence="3 7" id="KW-0808">Transferase</keyword>
<dbReference type="OrthoDB" id="8951704at2"/>
<reference evidence="11" key="1">
    <citation type="submission" date="2016-11" db="EMBL/GenBank/DDBJ databases">
        <authorList>
            <person name="Varghese N."/>
            <person name="Submissions S."/>
        </authorList>
    </citation>
    <scope>NUCLEOTIDE SEQUENCE [LARGE SCALE GENOMIC DNA]</scope>
    <source>
        <strain evidence="11">DSM 14834</strain>
    </source>
</reference>
<dbReference type="CDD" id="cd00751">
    <property type="entry name" value="thiolase"/>
    <property type="match status" value="1"/>
</dbReference>
<dbReference type="InterPro" id="IPR020617">
    <property type="entry name" value="Thiolase_C"/>
</dbReference>
<dbReference type="Gene3D" id="3.40.47.10">
    <property type="match status" value="1"/>
</dbReference>
<feature type="active site" description="Proton acceptor" evidence="6">
    <location>
        <position position="357"/>
    </location>
</feature>
<dbReference type="FunFam" id="3.40.47.10:FF:000010">
    <property type="entry name" value="Acetyl-CoA acetyltransferase (Thiolase)"/>
    <property type="match status" value="1"/>
</dbReference>
<protein>
    <recommendedName>
        <fullName evidence="5">acetyl-CoA C-acyltransferase</fullName>
        <ecNumber evidence="5">2.3.1.16</ecNumber>
    </recommendedName>
</protein>
<dbReference type="PANTHER" id="PTHR43853">
    <property type="entry name" value="3-KETOACYL-COA THIOLASE, PEROXISOMAL"/>
    <property type="match status" value="1"/>
</dbReference>
<keyword evidence="4 7" id="KW-0012">Acyltransferase</keyword>
<evidence type="ECO:0000313" key="10">
    <source>
        <dbReference type="EMBL" id="SHE91098.1"/>
    </source>
</evidence>
<feature type="domain" description="Thiolase N-terminal" evidence="8">
    <location>
        <begin position="9"/>
        <end position="271"/>
    </location>
</feature>
<organism evidence="10 11">
    <name type="scientific">Thermomonas hydrothermalis</name>
    <dbReference type="NCBI Taxonomy" id="213588"/>
    <lineage>
        <taxon>Bacteria</taxon>
        <taxon>Pseudomonadati</taxon>
        <taxon>Pseudomonadota</taxon>
        <taxon>Gammaproteobacteria</taxon>
        <taxon>Lysobacterales</taxon>
        <taxon>Lysobacteraceae</taxon>
        <taxon>Thermomonas</taxon>
    </lineage>
</organism>
<feature type="active site" description="Proton acceptor" evidence="6">
    <location>
        <position position="387"/>
    </location>
</feature>
<dbReference type="NCBIfam" id="NF006553">
    <property type="entry name" value="PRK09052.1"/>
    <property type="match status" value="1"/>
</dbReference>
<evidence type="ECO:0000259" key="8">
    <source>
        <dbReference type="Pfam" id="PF00108"/>
    </source>
</evidence>
<dbReference type="RefSeq" id="WP_072755891.1">
    <property type="nucleotide sequence ID" value="NZ_FQUK01000020.1"/>
</dbReference>
<evidence type="ECO:0000256" key="2">
    <source>
        <dbReference type="ARBA" id="ARBA00010982"/>
    </source>
</evidence>
<name>A0A1M4XC52_9GAMM</name>
<sequence>MSKQIQDAYIVAATRTPVGKAPKGVFRNTRPDDMLAHVLKAVVAQAPGIDVNRIDDAIIGCAMPEAEQGMNVARIGVLLAGLPNTIAAQTINRFCSSGLQAVALAAQQIQLGHADLMLAGGTESMSMVPMMGNKVALSPKVFRDDHVAIAYGMGITAEKVAEEWKVSREDQDAFALASHQKALAAQAAGEFRDEITPYDVVARLPDLAGNTVQVKQVRVENDEGPRADTSLESLAKLRPVFRNGQFGGTVTAGNASQMSDGAGAVLLASEQAIKDYGLTPLARFVSFSVAGVRPEVMGIGPVAAIPKALAQAGLRQDQLDWIELNEAFAAQALAVIRSLGLDPTRVNPLGGAIALGHPLGATGAIRTATLVHGLRRRKQKYGMVTMCIGTGMGAAGIFEAL</sequence>